<feature type="region of interest" description="Disordered" evidence="2">
    <location>
        <begin position="1113"/>
        <end position="1136"/>
    </location>
</feature>
<name>A0ABW0IGA7_9BACT</name>
<feature type="transmembrane region" description="Helical" evidence="3">
    <location>
        <begin position="156"/>
        <end position="177"/>
    </location>
</feature>
<dbReference type="PANTHER" id="PTHR45615">
    <property type="entry name" value="MYOSIN HEAVY CHAIN, NON-MUSCLE"/>
    <property type="match status" value="1"/>
</dbReference>
<comment type="caution">
    <text evidence="4">The sequence shown here is derived from an EMBL/GenBank/DDBJ whole genome shotgun (WGS) entry which is preliminary data.</text>
</comment>
<keyword evidence="3" id="KW-0472">Membrane</keyword>
<feature type="region of interest" description="Disordered" evidence="2">
    <location>
        <begin position="669"/>
        <end position="852"/>
    </location>
</feature>
<keyword evidence="5" id="KW-1185">Reference proteome</keyword>
<keyword evidence="3" id="KW-1133">Transmembrane helix</keyword>
<feature type="transmembrane region" description="Helical" evidence="3">
    <location>
        <begin position="21"/>
        <end position="44"/>
    </location>
</feature>
<proteinExistence type="predicted"/>
<keyword evidence="3" id="KW-0812">Transmembrane</keyword>
<dbReference type="PANTHER" id="PTHR45615:SF40">
    <property type="entry name" value="MYOSIN HEAVY CHAIN, NON-MUSCLE"/>
    <property type="match status" value="1"/>
</dbReference>
<feature type="coiled-coil region" evidence="1">
    <location>
        <begin position="505"/>
        <end position="588"/>
    </location>
</feature>
<dbReference type="Proteomes" id="UP001596106">
    <property type="component" value="Unassembled WGS sequence"/>
</dbReference>
<protein>
    <submittedName>
        <fullName evidence="4">DUF4175 family protein</fullName>
    </submittedName>
</protein>
<feature type="compositionally biased region" description="Basic and acidic residues" evidence="2">
    <location>
        <begin position="1113"/>
        <end position="1125"/>
    </location>
</feature>
<sequence length="1174" mass="136302">MQMQESIQTLLLRIEEYRKKFYINQIAKGAIFFIAFSLSIYLLMNTAEFFGRFSSPVRGALFFGSLAVMLLALYYWIVNPLVHLYGIGKSLTNEEAAQQIGRFFPEVGDKLLNTLQLRALNRQESDLLEASINQRSKQLLFVRFADAIQINQNRRFVKYAIIPAFIIGGLLLLYPAFLTNSSKRIISYDEEFAEEAPFQFQLQNKDLKAFRNEDYTLELQLKGNALPQDVYLVSNQTRFKLNNDGNGHFTYTFDNVQRDIPFRFEAVGFTSPNFKLIVLDRPGLLSFDVSLVYPSYLNKPSEQLSNVGNLLVPEGTQVTWRFSAANTDSVLIRFAGEPRGLVADKQSSEEFEFSRMVKKSSMYSISLKNKVASSRDNIQYTLNVVNDKFPQVSLENFKDTTFYNYVMLGGTITDDYGFSNLKVMYKVIRAGQEAPEKFLTRAIPFNRSTSTQNFYYQWGLDSLTMQPGDRLEYFVQVWDNDVINGYKTARSSFAQFAVPDQRKLAEEAERSSEKTENQISKTLSKAQQLKKDLNSLENRLQTKKNLDFQDKKQAEDLLKKREELLQELKELQEQNKTNNERQQRFNNQNPELLQKFEQLQKLMNELMDPETQKLYEELKKLLEQKQDDKMIDMLDRLKNKEKNLEKELERALELFKQLQMEQKMENAIKDLDKQAEKQEKLASETEKKEDKLAKDEKSQSKKEDPQAKKDSAQSKKEDQQAKKEDSAQSKKDDQSAKKDESTDAKKNQEDASKKENAELSKKQEELSKEFEKTKEDLKDIEKMAQEMKNPQEQDMHQDLQNEISNDQKESQQQLDQQQNSKASQAQKKAAKQMKQLSEQLQQQMQSSEMEESQENMDDLRDILENLIQLSFDQERVMKDFKAVSLQDPRFVKLAQDQLKLQDDAKIIEDSLYALANRVLQIQSFVTRELNSMKGYMDESVKYIRERRLNVATSKQQFAMTSINNLALMLSDVFKQMQEQMSQMSASKPGKGKKKGKGKSMAMGEMQKQLNERMQQLMKQGQNQGQGGKNGRGMSEELSRLAAEQAMMRKMLKELQDAQKGTELGKKLNGELNDIMNKMDETETDLVNKRVNQNTLKRQQDVLVRLLESEKAIKEQEEDMQRKAESAKPVMRKPPPQYEQLVKDKQKQVELLRSVPPDFSPFYKREVDSYLKKLK</sequence>
<organism evidence="4 5">
    <name type="scientific">Larkinella bovis</name>
    <dbReference type="NCBI Taxonomy" id="683041"/>
    <lineage>
        <taxon>Bacteria</taxon>
        <taxon>Pseudomonadati</taxon>
        <taxon>Bacteroidota</taxon>
        <taxon>Cytophagia</taxon>
        <taxon>Cytophagales</taxon>
        <taxon>Spirosomataceae</taxon>
        <taxon>Larkinella</taxon>
    </lineage>
</organism>
<gene>
    <name evidence="4" type="ORF">ACFPMF_23515</name>
</gene>
<feature type="compositionally biased region" description="Basic and acidic residues" evidence="2">
    <location>
        <begin position="669"/>
        <end position="809"/>
    </location>
</feature>
<feature type="region of interest" description="Disordered" evidence="2">
    <location>
        <begin position="981"/>
        <end position="1001"/>
    </location>
</feature>
<evidence type="ECO:0000313" key="5">
    <source>
        <dbReference type="Proteomes" id="UP001596106"/>
    </source>
</evidence>
<evidence type="ECO:0000256" key="3">
    <source>
        <dbReference type="SAM" id="Phobius"/>
    </source>
</evidence>
<evidence type="ECO:0000256" key="2">
    <source>
        <dbReference type="SAM" id="MobiDB-lite"/>
    </source>
</evidence>
<dbReference type="EMBL" id="JBHSMA010000011">
    <property type="protein sequence ID" value="MFC5412314.1"/>
    <property type="molecule type" value="Genomic_DNA"/>
</dbReference>
<keyword evidence="1" id="KW-0175">Coiled coil</keyword>
<feature type="compositionally biased region" description="Low complexity" evidence="2">
    <location>
        <begin position="810"/>
        <end position="847"/>
    </location>
</feature>
<evidence type="ECO:0000256" key="1">
    <source>
        <dbReference type="SAM" id="Coils"/>
    </source>
</evidence>
<accession>A0ABW0IGA7</accession>
<reference evidence="5" key="1">
    <citation type="journal article" date="2019" name="Int. J. Syst. Evol. Microbiol.">
        <title>The Global Catalogue of Microorganisms (GCM) 10K type strain sequencing project: providing services to taxonomists for standard genome sequencing and annotation.</title>
        <authorList>
            <consortium name="The Broad Institute Genomics Platform"/>
            <consortium name="The Broad Institute Genome Sequencing Center for Infectious Disease"/>
            <person name="Wu L."/>
            <person name="Ma J."/>
        </authorList>
    </citation>
    <scope>NUCLEOTIDE SEQUENCE [LARGE SCALE GENOMIC DNA]</scope>
    <source>
        <strain evidence="5">CCUG 55250</strain>
    </source>
</reference>
<dbReference type="RefSeq" id="WP_379849700.1">
    <property type="nucleotide sequence ID" value="NZ_JBHSMA010000011.1"/>
</dbReference>
<feature type="transmembrane region" description="Helical" evidence="3">
    <location>
        <begin position="56"/>
        <end position="77"/>
    </location>
</feature>
<evidence type="ECO:0000313" key="4">
    <source>
        <dbReference type="EMBL" id="MFC5412314.1"/>
    </source>
</evidence>